<dbReference type="RefSeq" id="WP_117003952.1">
    <property type="nucleotide sequence ID" value="NZ_BMJS01000038.1"/>
</dbReference>
<evidence type="ECO:0000256" key="4">
    <source>
        <dbReference type="ARBA" id="ARBA00022490"/>
    </source>
</evidence>
<keyword evidence="4" id="KW-0963">Cytoplasm</keyword>
<dbReference type="GO" id="GO:0043590">
    <property type="term" value="C:bacterial nucleoid"/>
    <property type="evidence" value="ECO:0007669"/>
    <property type="project" value="TreeGrafter"/>
</dbReference>
<reference evidence="6" key="2">
    <citation type="submission" date="2020-09" db="EMBL/GenBank/DDBJ databases">
        <authorList>
            <person name="Sun Q."/>
            <person name="Zhou Y."/>
        </authorList>
    </citation>
    <scope>NUCLEOTIDE SEQUENCE</scope>
    <source>
        <strain evidence="6">CGMCC 1.15758</strain>
    </source>
</reference>
<organism evidence="6 7">
    <name type="scientific">Cysteiniphilum litorale</name>
    <dbReference type="NCBI Taxonomy" id="2056700"/>
    <lineage>
        <taxon>Bacteria</taxon>
        <taxon>Pseudomonadati</taxon>
        <taxon>Pseudomonadota</taxon>
        <taxon>Gammaproteobacteria</taxon>
        <taxon>Thiotrichales</taxon>
        <taxon>Fastidiosibacteraceae</taxon>
        <taxon>Cysteiniphilum</taxon>
    </lineage>
</organism>
<keyword evidence="5" id="KW-0233">DNA recombination</keyword>
<evidence type="ECO:0000256" key="1">
    <source>
        <dbReference type="ARBA" id="ARBA00004453"/>
    </source>
</evidence>
<evidence type="ECO:0000256" key="3">
    <source>
        <dbReference type="ARBA" id="ARBA00022296"/>
    </source>
</evidence>
<protein>
    <recommendedName>
        <fullName evidence="3">Recombination-associated protein RdgC</fullName>
    </recommendedName>
</protein>
<accession>A0A8J3EAF0</accession>
<dbReference type="InterPro" id="IPR007476">
    <property type="entry name" value="RdgC"/>
</dbReference>
<comment type="caution">
    <text evidence="6">The sequence shown here is derived from an EMBL/GenBank/DDBJ whole genome shotgun (WGS) entry which is preliminary data.</text>
</comment>
<dbReference type="GO" id="GO:0003690">
    <property type="term" value="F:double-stranded DNA binding"/>
    <property type="evidence" value="ECO:0007669"/>
    <property type="project" value="TreeGrafter"/>
</dbReference>
<proteinExistence type="inferred from homology"/>
<evidence type="ECO:0000313" key="6">
    <source>
        <dbReference type="EMBL" id="GGG05776.1"/>
    </source>
</evidence>
<comment type="similarity">
    <text evidence="2">Belongs to the RdgC family.</text>
</comment>
<dbReference type="PANTHER" id="PTHR38103:SF1">
    <property type="entry name" value="RECOMBINATION-ASSOCIATED PROTEIN RDGC"/>
    <property type="match status" value="1"/>
</dbReference>
<evidence type="ECO:0000313" key="7">
    <source>
        <dbReference type="Proteomes" id="UP000636949"/>
    </source>
</evidence>
<dbReference type="GO" id="GO:0006310">
    <property type="term" value="P:DNA recombination"/>
    <property type="evidence" value="ECO:0007669"/>
    <property type="project" value="UniProtKB-KW"/>
</dbReference>
<gene>
    <name evidence="6" type="primary">rdgC</name>
    <name evidence="6" type="ORF">GCM10010995_24110</name>
</gene>
<dbReference type="Proteomes" id="UP000636949">
    <property type="component" value="Unassembled WGS sequence"/>
</dbReference>
<name>A0A8J3EAF0_9GAMM</name>
<dbReference type="OrthoDB" id="5290530at2"/>
<comment type="subcellular location">
    <subcellularLocation>
        <location evidence="1">Cytoplasm</location>
        <location evidence="1">Nucleoid</location>
    </subcellularLocation>
</comment>
<keyword evidence="7" id="KW-1185">Reference proteome</keyword>
<evidence type="ECO:0000256" key="2">
    <source>
        <dbReference type="ARBA" id="ARBA00008657"/>
    </source>
</evidence>
<dbReference type="NCBIfam" id="NF001464">
    <property type="entry name" value="PRK00321.1-5"/>
    <property type="match status" value="1"/>
</dbReference>
<dbReference type="GO" id="GO:0000018">
    <property type="term" value="P:regulation of DNA recombination"/>
    <property type="evidence" value="ECO:0007669"/>
    <property type="project" value="TreeGrafter"/>
</dbReference>
<dbReference type="PANTHER" id="PTHR38103">
    <property type="entry name" value="RECOMBINATION-ASSOCIATED PROTEIN RDGC"/>
    <property type="match status" value="1"/>
</dbReference>
<dbReference type="AlphaFoldDB" id="A0A8J3EAF0"/>
<sequence length="308" mass="35560">MWFKNIALFEFIEPFDLSFEMIEKSLEEHQFSQCSPSQPISTGWISPVSKDSPIAYEANGFIIVAFQIQEKIVPATVIKEILDEKVEEIELRESRKVKKKEQDTLKEEIYQSLLPRAFTRDTVIHAYIDTTNDWLVVNASSSKKAEILTVNLRKTLGSLKIRMPDLIPVSMLLTHWVKTNEYPQELTIEDQCVLQDNNNDGGVIRCQRQNLFTDDIISLIDSGREVTQLALSWQDELSFVLNDEFMIKSLKFLELVQDKANDIVTESEIERFDADFVIMTETLRHFIEFMTGVFSKTTETEEVLTITS</sequence>
<dbReference type="Pfam" id="PF04381">
    <property type="entry name" value="RdgC"/>
    <property type="match status" value="1"/>
</dbReference>
<evidence type="ECO:0000256" key="5">
    <source>
        <dbReference type="ARBA" id="ARBA00023172"/>
    </source>
</evidence>
<dbReference type="EMBL" id="BMJS01000038">
    <property type="protein sequence ID" value="GGG05776.1"/>
    <property type="molecule type" value="Genomic_DNA"/>
</dbReference>
<reference evidence="6" key="1">
    <citation type="journal article" date="2014" name="Int. J. Syst. Evol. Microbiol.">
        <title>Complete genome sequence of Corynebacterium casei LMG S-19264T (=DSM 44701T), isolated from a smear-ripened cheese.</title>
        <authorList>
            <consortium name="US DOE Joint Genome Institute (JGI-PGF)"/>
            <person name="Walter F."/>
            <person name="Albersmeier A."/>
            <person name="Kalinowski J."/>
            <person name="Ruckert C."/>
        </authorList>
    </citation>
    <scope>NUCLEOTIDE SEQUENCE</scope>
    <source>
        <strain evidence="6">CGMCC 1.15758</strain>
    </source>
</reference>